<feature type="compositionally biased region" description="Polar residues" evidence="1">
    <location>
        <begin position="64"/>
        <end position="90"/>
    </location>
</feature>
<dbReference type="EMBL" id="JAWJWF010000002">
    <property type="protein sequence ID" value="KAK6638202.1"/>
    <property type="molecule type" value="Genomic_DNA"/>
</dbReference>
<comment type="caution">
    <text evidence="2">The sequence shown here is derived from an EMBL/GenBank/DDBJ whole genome shotgun (WGS) entry which is preliminary data.</text>
</comment>
<gene>
    <name evidence="2" type="ORF">RUM44_008630</name>
</gene>
<feature type="region of interest" description="Disordered" evidence="1">
    <location>
        <begin position="50"/>
        <end position="119"/>
    </location>
</feature>
<evidence type="ECO:0000313" key="2">
    <source>
        <dbReference type="EMBL" id="KAK6638202.1"/>
    </source>
</evidence>
<sequence>MSLDVWVEHRVGKTTGVVTVAVTVSLEREVVGREKNAECSYLMEMLNMSHKKDVVQSVKRGSKRQTTNGYHSPKNNNPKQRSSPYSSRGTSPLRPLRKSQSAEERFCFNENPPGSRGSE</sequence>
<evidence type="ECO:0000313" key="3">
    <source>
        <dbReference type="Proteomes" id="UP001359485"/>
    </source>
</evidence>
<accession>A0ABR1B926</accession>
<proteinExistence type="predicted"/>
<reference evidence="2 3" key="1">
    <citation type="submission" date="2023-09" db="EMBL/GenBank/DDBJ databases">
        <title>Genomes of two closely related lineages of the louse Polyplax serrata with different host specificities.</title>
        <authorList>
            <person name="Martinu J."/>
            <person name="Tarabai H."/>
            <person name="Stefka J."/>
            <person name="Hypsa V."/>
        </authorList>
    </citation>
    <scope>NUCLEOTIDE SEQUENCE [LARGE SCALE GENOMIC DNA]</scope>
    <source>
        <strain evidence="2">98ZLc_SE</strain>
    </source>
</reference>
<name>A0ABR1B926_POLSC</name>
<protein>
    <submittedName>
        <fullName evidence="2">Uncharacterized protein</fullName>
    </submittedName>
</protein>
<organism evidence="2 3">
    <name type="scientific">Polyplax serrata</name>
    <name type="common">Common mouse louse</name>
    <dbReference type="NCBI Taxonomy" id="468196"/>
    <lineage>
        <taxon>Eukaryota</taxon>
        <taxon>Metazoa</taxon>
        <taxon>Ecdysozoa</taxon>
        <taxon>Arthropoda</taxon>
        <taxon>Hexapoda</taxon>
        <taxon>Insecta</taxon>
        <taxon>Pterygota</taxon>
        <taxon>Neoptera</taxon>
        <taxon>Paraneoptera</taxon>
        <taxon>Psocodea</taxon>
        <taxon>Troctomorpha</taxon>
        <taxon>Phthiraptera</taxon>
        <taxon>Anoplura</taxon>
        <taxon>Polyplacidae</taxon>
        <taxon>Polyplax</taxon>
    </lineage>
</organism>
<evidence type="ECO:0000256" key="1">
    <source>
        <dbReference type="SAM" id="MobiDB-lite"/>
    </source>
</evidence>
<keyword evidence="3" id="KW-1185">Reference proteome</keyword>
<dbReference type="Proteomes" id="UP001359485">
    <property type="component" value="Unassembled WGS sequence"/>
</dbReference>